<proteinExistence type="predicted"/>
<name>A0A5M3Z6Q7_ASPTE</name>
<dbReference type="Proteomes" id="UP000452235">
    <property type="component" value="Unassembled WGS sequence"/>
</dbReference>
<dbReference type="AlphaFoldDB" id="A0A5M3Z6Q7"/>
<reference evidence="2 3" key="1">
    <citation type="submission" date="2020-01" db="EMBL/GenBank/DDBJ databases">
        <title>Aspergillus terreus IFO 6365 whole genome shotgun sequence.</title>
        <authorList>
            <person name="Kanamasa S."/>
            <person name="Takahashi H."/>
        </authorList>
    </citation>
    <scope>NUCLEOTIDE SEQUENCE [LARGE SCALE GENOMIC DNA]</scope>
    <source>
        <strain evidence="2 3">IFO 6365</strain>
    </source>
</reference>
<gene>
    <name evidence="2" type="ORF">ATEIFO6365_0007056500</name>
</gene>
<protein>
    <recommendedName>
        <fullName evidence="1">DUF6536 domain-containing protein</fullName>
    </recommendedName>
</protein>
<sequence length="739" mass="82511">MWRWGLWGRDVELSTIPRQHQSEDRLINSPSEESNAFRKDAPVQQHQQPLDGERFQGWRFTIFLAFITSLVVLLLNLGFLLCTVAHHQQKDQKGTLYQGDCVKVQHMSTGFHLLVNVLSTALLAASNFGMQCLCAPTRQNIDRAHQQGKWLDIGVPSIRNLFRVSPWRFFLWLCLASSSLPFHLMYGPNELPNAASVNPAHRYNSTIFSTTSAMEYNIFLGKGSLGQKPLSNLHITAPGSEFRASFEGLHASAQNGTLQRLDNTQCVDAFAQTFQTTYSNLLLVTDDVKENDTYLYFTTQEVFNPYQYLLLPQPQADPYRWLCPGDLFDDCSTYLPTVRSQIAHNNWTVTKRPYGAISWKVNYCLAEKGRQLCKLQYSFPLIMLIIGFNLVKTCILCYMWLGIRDAPLLTIGDAIASFLHRSDPTTQGACLLTRRRAQPLLRKRSLHQPEKYTAKRRRWGAAASVRRWMFSIILWLIAITGCIILLVYGIHNVQYGTSAWKLSLGAVNATTLIKGDNWPSSLIPIVIIANMPQLIFSFLYFASNALLTAMNVAAEWSGFAVQRKGLRVSSNRALAQRRYYFLSLPYRYAVPLIAASAVLHWLISQSLFMVGVEAYDYNMLRLAKRDVVTCGYSPVAIVCAIAVGGSMFLCTLGLGFRRVDSAMPVAGSCSLAIAAACHPAFDPNGRGGAGDGDAESEYGDEDMGLLPVKWGAVPVDGRIGHCSFTAGEVETPVDGQLYQ</sequence>
<evidence type="ECO:0000259" key="1">
    <source>
        <dbReference type="Pfam" id="PF20163"/>
    </source>
</evidence>
<dbReference type="PANTHER" id="PTHR35395:SF1">
    <property type="entry name" value="DUF6536 DOMAIN-CONTAINING PROTEIN"/>
    <property type="match status" value="1"/>
</dbReference>
<dbReference type="PANTHER" id="PTHR35395">
    <property type="entry name" value="DUF6536 DOMAIN-CONTAINING PROTEIN"/>
    <property type="match status" value="1"/>
</dbReference>
<accession>A0A5M3Z6Q7</accession>
<dbReference type="VEuPathDB" id="FungiDB:ATEG_06181"/>
<feature type="domain" description="DUF6536" evidence="1">
    <location>
        <begin position="58"/>
        <end position="223"/>
    </location>
</feature>
<dbReference type="EMBL" id="BLJY01000007">
    <property type="protein sequence ID" value="GFF18016.1"/>
    <property type="molecule type" value="Genomic_DNA"/>
</dbReference>
<comment type="caution">
    <text evidence="2">The sequence shown here is derived from an EMBL/GenBank/DDBJ whole genome shotgun (WGS) entry which is preliminary data.</text>
</comment>
<organism evidence="2 3">
    <name type="scientific">Aspergillus terreus</name>
    <dbReference type="NCBI Taxonomy" id="33178"/>
    <lineage>
        <taxon>Eukaryota</taxon>
        <taxon>Fungi</taxon>
        <taxon>Dikarya</taxon>
        <taxon>Ascomycota</taxon>
        <taxon>Pezizomycotina</taxon>
        <taxon>Eurotiomycetes</taxon>
        <taxon>Eurotiomycetidae</taxon>
        <taxon>Eurotiales</taxon>
        <taxon>Aspergillaceae</taxon>
        <taxon>Aspergillus</taxon>
        <taxon>Aspergillus subgen. Circumdati</taxon>
    </lineage>
</organism>
<dbReference type="Pfam" id="PF20163">
    <property type="entry name" value="DUF6536"/>
    <property type="match status" value="1"/>
</dbReference>
<keyword evidence="3" id="KW-1185">Reference proteome</keyword>
<evidence type="ECO:0000313" key="2">
    <source>
        <dbReference type="EMBL" id="GFF18016.1"/>
    </source>
</evidence>
<evidence type="ECO:0000313" key="3">
    <source>
        <dbReference type="Proteomes" id="UP000452235"/>
    </source>
</evidence>
<dbReference type="InterPro" id="IPR046623">
    <property type="entry name" value="DUF6536"/>
</dbReference>
<dbReference type="OrthoDB" id="5429634at2759"/>